<dbReference type="RefSeq" id="WP_289842739.1">
    <property type="nucleotide sequence ID" value="NZ_CATKSH010000015.1"/>
</dbReference>
<protein>
    <recommendedName>
        <fullName evidence="2">Probable branched-chain-amino-acid aminotransferase</fullName>
    </recommendedName>
</protein>
<comment type="caution">
    <text evidence="3">The sequence shown here is derived from an EMBL/GenBank/DDBJ whole genome shotgun (WGS) entry which is preliminary data.</text>
</comment>
<keyword evidence="4" id="KW-1185">Reference proteome</keyword>
<dbReference type="InterPro" id="IPR001544">
    <property type="entry name" value="Aminotrans_IV"/>
</dbReference>
<dbReference type="Pfam" id="PF01063">
    <property type="entry name" value="Aminotran_4"/>
    <property type="match status" value="1"/>
</dbReference>
<comment type="similarity">
    <text evidence="1">Belongs to the class-IV pyridoxal-phosphate-dependent aminotransferase family.</text>
</comment>
<dbReference type="Proteomes" id="UP001176960">
    <property type="component" value="Unassembled WGS sequence"/>
</dbReference>
<dbReference type="PANTHER" id="PTHR42743">
    <property type="entry name" value="AMINO-ACID AMINOTRANSFERASE"/>
    <property type="match status" value="1"/>
</dbReference>
<keyword evidence="3" id="KW-0808">Transferase</keyword>
<evidence type="ECO:0000313" key="4">
    <source>
        <dbReference type="Proteomes" id="UP001176960"/>
    </source>
</evidence>
<dbReference type="PANTHER" id="PTHR42743:SF2">
    <property type="entry name" value="AMINODEOXYCHORISMATE LYASE"/>
    <property type="match status" value="1"/>
</dbReference>
<evidence type="ECO:0000256" key="1">
    <source>
        <dbReference type="ARBA" id="ARBA00009320"/>
    </source>
</evidence>
<dbReference type="InterPro" id="IPR043131">
    <property type="entry name" value="BCAT-like_N"/>
</dbReference>
<proteinExistence type="inferred from homology"/>
<dbReference type="Gene3D" id="3.20.10.10">
    <property type="entry name" value="D-amino Acid Aminotransferase, subunit A, domain 2"/>
    <property type="match status" value="1"/>
</dbReference>
<dbReference type="GO" id="GO:0008696">
    <property type="term" value="F:4-amino-4-deoxychorismate lyase activity"/>
    <property type="evidence" value="ECO:0007669"/>
    <property type="project" value="TreeGrafter"/>
</dbReference>
<dbReference type="InterPro" id="IPR043132">
    <property type="entry name" value="BCAT-like_C"/>
</dbReference>
<dbReference type="GO" id="GO:0008153">
    <property type="term" value="P:4-aminobenzoate biosynthetic process"/>
    <property type="evidence" value="ECO:0007669"/>
    <property type="project" value="TreeGrafter"/>
</dbReference>
<reference evidence="3" key="1">
    <citation type="submission" date="2023-03" db="EMBL/GenBank/DDBJ databases">
        <authorList>
            <person name="Cleenwerck I."/>
        </authorList>
    </citation>
    <scope>NUCLEOTIDE SEQUENCE</scope>
    <source>
        <strain evidence="3">LMG 32879</strain>
    </source>
</reference>
<keyword evidence="3" id="KW-0032">Aminotransferase</keyword>
<accession>A0AA35V2I3</accession>
<organism evidence="3 4">
    <name type="scientific">Brytella acorum</name>
    <dbReference type="NCBI Taxonomy" id="2959299"/>
    <lineage>
        <taxon>Bacteria</taxon>
        <taxon>Pseudomonadati</taxon>
        <taxon>Pseudomonadota</taxon>
        <taxon>Alphaproteobacteria</taxon>
        <taxon>Acetobacterales</taxon>
        <taxon>Acetobacteraceae</taxon>
        <taxon>Brytella</taxon>
    </lineage>
</organism>
<evidence type="ECO:0000256" key="2">
    <source>
        <dbReference type="ARBA" id="ARBA00014472"/>
    </source>
</evidence>
<name>A0AA35V2I3_9PROT</name>
<evidence type="ECO:0000313" key="3">
    <source>
        <dbReference type="EMBL" id="CAI9121415.1"/>
    </source>
</evidence>
<dbReference type="GO" id="GO:0005829">
    <property type="term" value="C:cytosol"/>
    <property type="evidence" value="ECO:0007669"/>
    <property type="project" value="TreeGrafter"/>
</dbReference>
<dbReference type="Gene3D" id="3.30.470.10">
    <property type="match status" value="1"/>
</dbReference>
<dbReference type="EMBL" id="CATKSH010000015">
    <property type="protein sequence ID" value="CAI9121415.1"/>
    <property type="molecule type" value="Genomic_DNA"/>
</dbReference>
<gene>
    <name evidence="3" type="ORF">LMG32879_002262</name>
</gene>
<dbReference type="AlphaFoldDB" id="A0AA35V2I3"/>
<dbReference type="GO" id="GO:0008483">
    <property type="term" value="F:transaminase activity"/>
    <property type="evidence" value="ECO:0007669"/>
    <property type="project" value="UniProtKB-KW"/>
</dbReference>
<dbReference type="InterPro" id="IPR050571">
    <property type="entry name" value="Class-IV_PLP-Dep_Aminotrnsfr"/>
</dbReference>
<sequence length="267" mass="28181">MSDLVWIDGTLRPARDAGIDPADRGFLLGDGLFETMRVTNGTIPHRTRHFHRLCDSARILRFPTLDMTALAQGLDTVITANAIVNGSARLTLTRGIGPRGLMPPTKPRPTVLITTQPSPARQPGAARLHVSHQIRDGASPLSRLKTLNYLPGILARMEAADIGADDGLLCNAAGRIASASAASLIVLTPEGLVTPALTEGAMAGISRACLVESGLVREGHIEPDFPQVSAAWIVNALTLRPVGQIGGRSLSLIPAGTERLRACVHPS</sequence>
<dbReference type="SUPFAM" id="SSF56752">
    <property type="entry name" value="D-aminoacid aminotransferase-like PLP-dependent enzymes"/>
    <property type="match status" value="1"/>
</dbReference>
<dbReference type="InterPro" id="IPR036038">
    <property type="entry name" value="Aminotransferase-like"/>
</dbReference>